<dbReference type="PANTHER" id="PTHR21716:SF16">
    <property type="entry name" value="BLL1467 PROTEIN"/>
    <property type="match status" value="1"/>
</dbReference>
<organism evidence="8 10">
    <name type="scientific">Roseovarius indicus</name>
    <dbReference type="NCBI Taxonomy" id="540747"/>
    <lineage>
        <taxon>Bacteria</taxon>
        <taxon>Pseudomonadati</taxon>
        <taxon>Pseudomonadota</taxon>
        <taxon>Alphaproteobacteria</taxon>
        <taxon>Rhodobacterales</taxon>
        <taxon>Roseobacteraceae</taxon>
        <taxon>Roseovarius</taxon>
    </lineage>
</organism>
<evidence type="ECO:0000256" key="4">
    <source>
        <dbReference type="ARBA" id="ARBA00022989"/>
    </source>
</evidence>
<keyword evidence="4 7" id="KW-1133">Transmembrane helix</keyword>
<dbReference type="InterPro" id="IPR002549">
    <property type="entry name" value="AI-2E-like"/>
</dbReference>
<evidence type="ECO:0000313" key="10">
    <source>
        <dbReference type="Proteomes" id="UP000051401"/>
    </source>
</evidence>
<name>A0A0T5P2X7_9RHOB</name>
<accession>A0A0T5P2X7</accession>
<dbReference type="EMBL" id="LAXI01000025">
    <property type="protein sequence ID" value="KRS15231.1"/>
    <property type="molecule type" value="Genomic_DNA"/>
</dbReference>
<dbReference type="STRING" id="540747.SAMN04488031_11119"/>
<feature type="transmembrane region" description="Helical" evidence="7">
    <location>
        <begin position="12"/>
        <end position="28"/>
    </location>
</feature>
<feature type="transmembrane region" description="Helical" evidence="7">
    <location>
        <begin position="34"/>
        <end position="52"/>
    </location>
</feature>
<comment type="subcellular location">
    <subcellularLocation>
        <location evidence="1">Membrane</location>
        <topology evidence="1">Multi-pass membrane protein</topology>
    </subcellularLocation>
</comment>
<reference evidence="8 10" key="1">
    <citation type="submission" date="2015-04" db="EMBL/GenBank/DDBJ databases">
        <title>The draft genome sequence of Roseovarius indicus B108T.</title>
        <authorList>
            <person name="Li G."/>
            <person name="Lai Q."/>
            <person name="Shao Z."/>
            <person name="Yan P."/>
        </authorList>
    </citation>
    <scope>NUCLEOTIDE SEQUENCE [LARGE SCALE GENOMIC DNA]</scope>
    <source>
        <strain evidence="8 10">B108</strain>
    </source>
</reference>
<evidence type="ECO:0000256" key="5">
    <source>
        <dbReference type="ARBA" id="ARBA00023136"/>
    </source>
</evidence>
<reference evidence="9 11" key="2">
    <citation type="submission" date="2018-08" db="EMBL/GenBank/DDBJ databases">
        <title>Genetic Globetrotter - A new plasmid hitch-hiking vast phylogenetic and geographic distances.</title>
        <authorList>
            <person name="Vollmers J."/>
            <person name="Petersen J."/>
        </authorList>
    </citation>
    <scope>NUCLEOTIDE SEQUENCE [LARGE SCALE GENOMIC DNA]</scope>
    <source>
        <strain evidence="9 11">DSM 26383</strain>
    </source>
</reference>
<evidence type="ECO:0000256" key="1">
    <source>
        <dbReference type="ARBA" id="ARBA00004141"/>
    </source>
</evidence>
<evidence type="ECO:0000313" key="8">
    <source>
        <dbReference type="EMBL" id="KRS15231.1"/>
    </source>
</evidence>
<feature type="transmembrane region" description="Helical" evidence="7">
    <location>
        <begin position="305"/>
        <end position="338"/>
    </location>
</feature>
<dbReference type="KEGG" id="rid:RIdsm_00667"/>
<keyword evidence="3 7" id="KW-0812">Transmembrane</keyword>
<keyword evidence="10" id="KW-1185">Reference proteome</keyword>
<protein>
    <submittedName>
        <fullName evidence="9">Transport of quorum-sensing signal protein</fullName>
    </submittedName>
</protein>
<feature type="region of interest" description="Disordered" evidence="6">
    <location>
        <begin position="345"/>
        <end position="364"/>
    </location>
</feature>
<comment type="similarity">
    <text evidence="2">Belongs to the autoinducer-2 exporter (AI-2E) (TC 2.A.86) family.</text>
</comment>
<evidence type="ECO:0000256" key="3">
    <source>
        <dbReference type="ARBA" id="ARBA00022692"/>
    </source>
</evidence>
<sequence length="364" mass="39102">MAGLKSSADPVLRLAVIVIAVILCFGVLKLASDVFAPMVLGLVTGIILAPITDLLERWKIPTGIASTIVLFLGVSAVAIAVVLLEPLLWRVIEDLPNIKWELRAIIEEFRGVIRGLDAVNREVGQALGTQPEQGGEDGSGPIPDPTSTLLLAPLVMAQVLIFGGTLFFFLLTRKGIYAWLSTWIGSSRETKIIKKRFTTAERLVARYFLTISVINAGLGACLAALLMVIGLPAPLIWGVVAAMLNFILYLGPIMVIGGLLLAGLIAFNGLMVFAPAAVFLCLNMIESQFVTPAMIGKHISVNPLLIFASLVVWLWLWGPIGGIVAIPVLVIVLVMLDIFDSEGRARKRPPAEQPQRAETDAETA</sequence>
<keyword evidence="5 7" id="KW-0472">Membrane</keyword>
<dbReference type="AlphaFoldDB" id="A0A0T5P2X7"/>
<dbReference type="Proteomes" id="UP000051401">
    <property type="component" value="Unassembled WGS sequence"/>
</dbReference>
<proteinExistence type="inferred from homology"/>
<dbReference type="Pfam" id="PF01594">
    <property type="entry name" value="AI-2E_transport"/>
    <property type="match status" value="1"/>
</dbReference>
<evidence type="ECO:0000313" key="9">
    <source>
        <dbReference type="EMBL" id="QEW24883.1"/>
    </source>
</evidence>
<dbReference type="PATRIC" id="fig|540747.5.peg.3380"/>
<feature type="transmembrane region" description="Helical" evidence="7">
    <location>
        <begin position="235"/>
        <end position="252"/>
    </location>
</feature>
<gene>
    <name evidence="9" type="primary">tqsA_1</name>
    <name evidence="9" type="ORF">RIdsm_00667</name>
    <name evidence="8" type="ORF">XM52_25120</name>
</gene>
<evidence type="ECO:0000256" key="7">
    <source>
        <dbReference type="SAM" id="Phobius"/>
    </source>
</evidence>
<evidence type="ECO:0000256" key="2">
    <source>
        <dbReference type="ARBA" id="ARBA00009773"/>
    </source>
</evidence>
<dbReference type="OrthoDB" id="9799225at2"/>
<dbReference type="GO" id="GO:0055085">
    <property type="term" value="P:transmembrane transport"/>
    <property type="evidence" value="ECO:0007669"/>
    <property type="project" value="TreeGrafter"/>
</dbReference>
<dbReference type="GO" id="GO:0016020">
    <property type="term" value="C:membrane"/>
    <property type="evidence" value="ECO:0007669"/>
    <property type="project" value="UniProtKB-SubCell"/>
</dbReference>
<dbReference type="PANTHER" id="PTHR21716">
    <property type="entry name" value="TRANSMEMBRANE PROTEIN"/>
    <property type="match status" value="1"/>
</dbReference>
<dbReference type="Proteomes" id="UP000325785">
    <property type="component" value="Chromosome"/>
</dbReference>
<dbReference type="RefSeq" id="WP_082647539.1">
    <property type="nucleotide sequence ID" value="NZ_CAXRJZ010000029.1"/>
</dbReference>
<evidence type="ECO:0000313" key="11">
    <source>
        <dbReference type="Proteomes" id="UP000325785"/>
    </source>
</evidence>
<feature type="compositionally biased region" description="Basic and acidic residues" evidence="6">
    <location>
        <begin position="355"/>
        <end position="364"/>
    </location>
</feature>
<feature type="transmembrane region" description="Helical" evidence="7">
    <location>
        <begin position="259"/>
        <end position="285"/>
    </location>
</feature>
<feature type="transmembrane region" description="Helical" evidence="7">
    <location>
        <begin position="64"/>
        <end position="84"/>
    </location>
</feature>
<dbReference type="EMBL" id="CP031598">
    <property type="protein sequence ID" value="QEW24883.1"/>
    <property type="molecule type" value="Genomic_DNA"/>
</dbReference>
<feature type="transmembrane region" description="Helical" evidence="7">
    <location>
        <begin position="204"/>
        <end position="229"/>
    </location>
</feature>
<feature type="transmembrane region" description="Helical" evidence="7">
    <location>
        <begin position="149"/>
        <end position="171"/>
    </location>
</feature>
<evidence type="ECO:0000256" key="6">
    <source>
        <dbReference type="SAM" id="MobiDB-lite"/>
    </source>
</evidence>